<name>A0A8H4RK46_9HELO</name>
<protein>
    <submittedName>
        <fullName evidence="2">Uncharacterized protein</fullName>
    </submittedName>
</protein>
<feature type="signal peptide" evidence="1">
    <location>
        <begin position="1"/>
        <end position="17"/>
    </location>
</feature>
<reference evidence="2 3" key="1">
    <citation type="submission" date="2020-03" db="EMBL/GenBank/DDBJ databases">
        <title>Draft Genome Sequence of Cudoniella acicularis.</title>
        <authorList>
            <person name="Buettner E."/>
            <person name="Kellner H."/>
        </authorList>
    </citation>
    <scope>NUCLEOTIDE SEQUENCE [LARGE SCALE GENOMIC DNA]</scope>
    <source>
        <strain evidence="2 3">DSM 108380</strain>
    </source>
</reference>
<dbReference type="EMBL" id="JAAMPI010000522">
    <property type="protein sequence ID" value="KAF4630706.1"/>
    <property type="molecule type" value="Genomic_DNA"/>
</dbReference>
<keyword evidence="1" id="KW-0732">Signal</keyword>
<feature type="chain" id="PRO_5034019876" evidence="1">
    <location>
        <begin position="18"/>
        <end position="224"/>
    </location>
</feature>
<keyword evidence="3" id="KW-1185">Reference proteome</keyword>
<dbReference type="Proteomes" id="UP000566819">
    <property type="component" value="Unassembled WGS sequence"/>
</dbReference>
<evidence type="ECO:0000256" key="1">
    <source>
        <dbReference type="SAM" id="SignalP"/>
    </source>
</evidence>
<gene>
    <name evidence="2" type="ORF">G7Y89_g7431</name>
</gene>
<evidence type="ECO:0000313" key="2">
    <source>
        <dbReference type="EMBL" id="KAF4630706.1"/>
    </source>
</evidence>
<organism evidence="2 3">
    <name type="scientific">Cudoniella acicularis</name>
    <dbReference type="NCBI Taxonomy" id="354080"/>
    <lineage>
        <taxon>Eukaryota</taxon>
        <taxon>Fungi</taxon>
        <taxon>Dikarya</taxon>
        <taxon>Ascomycota</taxon>
        <taxon>Pezizomycotina</taxon>
        <taxon>Leotiomycetes</taxon>
        <taxon>Helotiales</taxon>
        <taxon>Tricladiaceae</taxon>
        <taxon>Cudoniella</taxon>
    </lineage>
</organism>
<accession>A0A8H4RK46</accession>
<comment type="caution">
    <text evidence="2">The sequence shown here is derived from an EMBL/GenBank/DDBJ whole genome shotgun (WGS) entry which is preliminary data.</text>
</comment>
<proteinExistence type="predicted"/>
<dbReference type="OrthoDB" id="5419608at2759"/>
<sequence>MFTKTFLISAFAALSLADPVPAPQAIPTDLNGLTSLLPTDTAVLASLEAEATSVLAIFSDFPTLASSVESVLETAIPTNLQISDIGCQLLTATPAWYTSLPAGVQSALTSYELAAESWYSAHSSQINALTSELGTELASYTSGVSLPVAATGCVASVLSSITSGPTAGSGSKNGTVTTGSVGATGTAGSAGASSTLHAGAAKPTGAVVASLAGVLGIFGVMIAL</sequence>
<dbReference type="AlphaFoldDB" id="A0A8H4RK46"/>
<evidence type="ECO:0000313" key="3">
    <source>
        <dbReference type="Proteomes" id="UP000566819"/>
    </source>
</evidence>